<evidence type="ECO:0000259" key="2">
    <source>
        <dbReference type="Pfam" id="PF01734"/>
    </source>
</evidence>
<sequence>MIEELVPVRILAGVAGRSLALMAGMVSGTVDSLNSRRAKILADRGVTGATPIQPVVLGVSGGAVGAAAAALGMSRTRLRQIAVDHPASEVVGNRSFHAMLTKRTLYPDARLRELAHAVVGDRTFADFVLEPNLARRQPSGIASSLIIPVYSGEHGTLFLPQDLPKLGLTDMPVADALVAATRIPGAFPAATALDHIFDGGTHHRVPYEVFESHPALVLDLYGPEPHYSRGGLLLPLAHSSLPMIPRRTRPFRDKNLCARTIFAELPYGSALRSPTRSPEELFDHGYDIAATWIDTRTTDQLLAVVDPDVLGEPMPVSPADDAVALGARQ</sequence>
<evidence type="ECO:0000313" key="3">
    <source>
        <dbReference type="EMBL" id="WUV48292.1"/>
    </source>
</evidence>
<dbReference type="Proteomes" id="UP001432062">
    <property type="component" value="Chromosome"/>
</dbReference>
<evidence type="ECO:0000313" key="4">
    <source>
        <dbReference type="Proteomes" id="UP001432062"/>
    </source>
</evidence>
<feature type="domain" description="PNPLA" evidence="2">
    <location>
        <begin position="55"/>
        <end position="209"/>
    </location>
</feature>
<gene>
    <name evidence="3" type="ORF">OG563_08910</name>
</gene>
<evidence type="ECO:0000256" key="1">
    <source>
        <dbReference type="ARBA" id="ARBA00023098"/>
    </source>
</evidence>
<dbReference type="RefSeq" id="WP_329412641.1">
    <property type="nucleotide sequence ID" value="NZ_CP109441.1"/>
</dbReference>
<proteinExistence type="predicted"/>
<accession>A0ABZ1Z2F1</accession>
<dbReference type="Pfam" id="PF01734">
    <property type="entry name" value="Patatin"/>
    <property type="match status" value="1"/>
</dbReference>
<protein>
    <submittedName>
        <fullName evidence="3">Patatin-like phospholipase family protein</fullName>
    </submittedName>
</protein>
<dbReference type="EMBL" id="CP109441">
    <property type="protein sequence ID" value="WUV48292.1"/>
    <property type="molecule type" value="Genomic_DNA"/>
</dbReference>
<dbReference type="InterPro" id="IPR002641">
    <property type="entry name" value="PNPLA_dom"/>
</dbReference>
<reference evidence="3" key="1">
    <citation type="submission" date="2022-10" db="EMBL/GenBank/DDBJ databases">
        <title>The complete genomes of actinobacterial strains from the NBC collection.</title>
        <authorList>
            <person name="Joergensen T.S."/>
            <person name="Alvarez Arevalo M."/>
            <person name="Sterndorff E.B."/>
            <person name="Faurdal D."/>
            <person name="Vuksanovic O."/>
            <person name="Mourched A.-S."/>
            <person name="Charusanti P."/>
            <person name="Shaw S."/>
            <person name="Blin K."/>
            <person name="Weber T."/>
        </authorList>
    </citation>
    <scope>NUCLEOTIDE SEQUENCE</scope>
    <source>
        <strain evidence="3">NBC_01482</strain>
    </source>
</reference>
<dbReference type="SUPFAM" id="SSF52151">
    <property type="entry name" value="FabD/lysophospholipase-like"/>
    <property type="match status" value="1"/>
</dbReference>
<dbReference type="InterPro" id="IPR016035">
    <property type="entry name" value="Acyl_Trfase/lysoPLipase"/>
</dbReference>
<keyword evidence="4" id="KW-1185">Reference proteome</keyword>
<keyword evidence="1" id="KW-0443">Lipid metabolism</keyword>
<name>A0ABZ1Z2F1_9NOCA</name>
<dbReference type="Gene3D" id="3.40.1090.10">
    <property type="entry name" value="Cytosolic phospholipase A2 catalytic domain"/>
    <property type="match status" value="1"/>
</dbReference>
<organism evidence="3 4">
    <name type="scientific">Nocardia vinacea</name>
    <dbReference type="NCBI Taxonomy" id="96468"/>
    <lineage>
        <taxon>Bacteria</taxon>
        <taxon>Bacillati</taxon>
        <taxon>Actinomycetota</taxon>
        <taxon>Actinomycetes</taxon>
        <taxon>Mycobacteriales</taxon>
        <taxon>Nocardiaceae</taxon>
        <taxon>Nocardia</taxon>
    </lineage>
</organism>